<evidence type="ECO:0000313" key="3">
    <source>
        <dbReference type="Proteomes" id="UP000092544"/>
    </source>
</evidence>
<dbReference type="SUPFAM" id="SSF48452">
    <property type="entry name" value="TPR-like"/>
    <property type="match status" value="1"/>
</dbReference>
<feature type="chain" id="PRO_5008379248" evidence="1">
    <location>
        <begin position="20"/>
        <end position="212"/>
    </location>
</feature>
<name>A0A1A8TRU7_9GAMM</name>
<keyword evidence="1" id="KW-0732">Signal</keyword>
<dbReference type="OrthoDB" id="9812424at2"/>
<dbReference type="RefSeq" id="WP_067019963.1">
    <property type="nucleotide sequence ID" value="NZ_FLOB01000015.1"/>
</dbReference>
<proteinExistence type="predicted"/>
<dbReference type="InterPro" id="IPR011990">
    <property type="entry name" value="TPR-like_helical_dom_sf"/>
</dbReference>
<dbReference type="STRING" id="1792290.MSP8886_03883"/>
<keyword evidence="3" id="KW-1185">Reference proteome</keyword>
<dbReference type="Proteomes" id="UP000092544">
    <property type="component" value="Unassembled WGS sequence"/>
</dbReference>
<dbReference type="Pfam" id="PF14559">
    <property type="entry name" value="TPR_19"/>
    <property type="match status" value="1"/>
</dbReference>
<reference evidence="2 3" key="1">
    <citation type="submission" date="2016-06" db="EMBL/GenBank/DDBJ databases">
        <authorList>
            <person name="Kjaerup R.B."/>
            <person name="Dalgaard T.S."/>
            <person name="Juul-Madsen H.R."/>
        </authorList>
    </citation>
    <scope>NUCLEOTIDE SEQUENCE [LARGE SCALE GENOMIC DNA]</scope>
    <source>
        <strain evidence="2 3">CECT 8886</strain>
    </source>
</reference>
<dbReference type="Gene3D" id="1.25.40.10">
    <property type="entry name" value="Tetratricopeptide repeat domain"/>
    <property type="match status" value="1"/>
</dbReference>
<feature type="signal peptide" evidence="1">
    <location>
        <begin position="1"/>
        <end position="19"/>
    </location>
</feature>
<protein>
    <submittedName>
        <fullName evidence="2">Tetratricopeptide repeat protein</fullName>
    </submittedName>
</protein>
<sequence length="212" mass="23528">MKSLFVALITLGFLSSAWAQDNNPLLDIQHQWSHINYQMTDNDKKVEALKTLATKMKAMVKADPNNADDYIWLGIIQASTAQAKGGLGALSFAKEAKKNLEHAIKIDPNASEGSAYTSLGVLYHKVPGWPIGFGSDSKAKELLQKSIAINPKGLDNNFFYGEFLYDNGDYKEAKKYLEIAQQAAPRENRPVADAGRRKDLNTLLEKVNKKLQ</sequence>
<evidence type="ECO:0000256" key="1">
    <source>
        <dbReference type="SAM" id="SignalP"/>
    </source>
</evidence>
<dbReference type="EMBL" id="FLOB01000015">
    <property type="protein sequence ID" value="SBS36882.1"/>
    <property type="molecule type" value="Genomic_DNA"/>
</dbReference>
<accession>A0A1A8TRU7</accession>
<evidence type="ECO:0000313" key="2">
    <source>
        <dbReference type="EMBL" id="SBS36882.1"/>
    </source>
</evidence>
<dbReference type="AlphaFoldDB" id="A0A1A8TRU7"/>
<organism evidence="2 3">
    <name type="scientific">Marinomonas spartinae</name>
    <dbReference type="NCBI Taxonomy" id="1792290"/>
    <lineage>
        <taxon>Bacteria</taxon>
        <taxon>Pseudomonadati</taxon>
        <taxon>Pseudomonadota</taxon>
        <taxon>Gammaproteobacteria</taxon>
        <taxon>Oceanospirillales</taxon>
        <taxon>Oceanospirillaceae</taxon>
        <taxon>Marinomonas</taxon>
    </lineage>
</organism>
<gene>
    <name evidence="2" type="ORF">MSP8886_03883</name>
</gene>